<name>A0A848D2R6_ANEAE</name>
<dbReference type="AlphaFoldDB" id="A0A848D2R6"/>
<evidence type="ECO:0000313" key="3">
    <source>
        <dbReference type="Proteomes" id="UP000561326"/>
    </source>
</evidence>
<feature type="region of interest" description="Disordered" evidence="1">
    <location>
        <begin position="36"/>
        <end position="69"/>
    </location>
</feature>
<sequence>MAVKKKSWLGSLIDTGVNTVKQNKYVQWAEKKVKKVWNNITKPKKKTSAQKRKTEQKRKPNQKNVSPEEIAAWAWGKAKDGARWAENKINSIPGVKYWKNKMKVKVIDQKPLKVVQQTELASVPSPNSSAFVDNFWTRNNAVMGPSANPDGWSEAYVYGVITKEVISTLRGRRSSLLSNFAENPKIPKASPKKPSNPKETLTSQGTGEIKNVYNSIKQAPKYPSEFKAVQNGTKKVNVKNQDVLEKLREVESGQWKKIYKDGYDSKGKKISIHYFESQSGKVFDVKVKSGWSNK</sequence>
<dbReference type="EMBL" id="JABAGO010000108">
    <property type="protein sequence ID" value="NMF01562.1"/>
    <property type="molecule type" value="Genomic_DNA"/>
</dbReference>
<dbReference type="Proteomes" id="UP000561326">
    <property type="component" value="Unassembled WGS sequence"/>
</dbReference>
<protein>
    <submittedName>
        <fullName evidence="2">Uncharacterized protein</fullName>
    </submittedName>
</protein>
<feature type="compositionally biased region" description="Low complexity" evidence="1">
    <location>
        <begin position="182"/>
        <end position="193"/>
    </location>
</feature>
<reference evidence="2 3" key="1">
    <citation type="submission" date="2020-04" db="EMBL/GenBank/DDBJ databases">
        <authorList>
            <person name="Hitch T.C.A."/>
            <person name="Wylensek D."/>
            <person name="Clavel T."/>
        </authorList>
    </citation>
    <scope>NUCLEOTIDE SEQUENCE [LARGE SCALE GENOMIC DNA]</scope>
    <source>
        <strain evidence="2 3">WB01_D5_05</strain>
    </source>
</reference>
<evidence type="ECO:0000256" key="1">
    <source>
        <dbReference type="SAM" id="MobiDB-lite"/>
    </source>
</evidence>
<comment type="caution">
    <text evidence="2">The sequence shown here is derived from an EMBL/GenBank/DDBJ whole genome shotgun (WGS) entry which is preliminary data.</text>
</comment>
<feature type="region of interest" description="Disordered" evidence="1">
    <location>
        <begin position="182"/>
        <end position="205"/>
    </location>
</feature>
<accession>A0A848D2R6</accession>
<proteinExistence type="predicted"/>
<dbReference type="RefSeq" id="WP_168976844.1">
    <property type="nucleotide sequence ID" value="NZ_JABAGO010000108.1"/>
</dbReference>
<organism evidence="2 3">
    <name type="scientific">Aneurinibacillus aneurinilyticus</name>
    <name type="common">Bacillus aneurinolyticus</name>
    <dbReference type="NCBI Taxonomy" id="1391"/>
    <lineage>
        <taxon>Bacteria</taxon>
        <taxon>Bacillati</taxon>
        <taxon>Bacillota</taxon>
        <taxon>Bacilli</taxon>
        <taxon>Bacillales</taxon>
        <taxon>Paenibacillaceae</taxon>
        <taxon>Aneurinibacillus group</taxon>
        <taxon>Aneurinibacillus</taxon>
    </lineage>
</organism>
<evidence type="ECO:0000313" key="2">
    <source>
        <dbReference type="EMBL" id="NMF01562.1"/>
    </source>
</evidence>
<feature type="compositionally biased region" description="Basic residues" evidence="1">
    <location>
        <begin position="42"/>
        <end position="61"/>
    </location>
</feature>
<gene>
    <name evidence="2" type="ORF">HF838_25620</name>
</gene>